<feature type="non-terminal residue" evidence="1">
    <location>
        <position position="1"/>
    </location>
</feature>
<name>A0AAD9MN17_9ANNE</name>
<evidence type="ECO:0000313" key="2">
    <source>
        <dbReference type="Proteomes" id="UP001208570"/>
    </source>
</evidence>
<gene>
    <name evidence="1" type="ORF">LSH36_1743g00001</name>
</gene>
<organism evidence="1 2">
    <name type="scientific">Paralvinella palmiformis</name>
    <dbReference type="NCBI Taxonomy" id="53620"/>
    <lineage>
        <taxon>Eukaryota</taxon>
        <taxon>Metazoa</taxon>
        <taxon>Spiralia</taxon>
        <taxon>Lophotrochozoa</taxon>
        <taxon>Annelida</taxon>
        <taxon>Polychaeta</taxon>
        <taxon>Sedentaria</taxon>
        <taxon>Canalipalpata</taxon>
        <taxon>Terebellida</taxon>
        <taxon>Terebelliformia</taxon>
        <taxon>Alvinellidae</taxon>
        <taxon>Paralvinella</taxon>
    </lineage>
</organism>
<evidence type="ECO:0000313" key="1">
    <source>
        <dbReference type="EMBL" id="KAK2139510.1"/>
    </source>
</evidence>
<sequence length="207" mass="23151">IENFAILPSDVAEVLNGHVLFLYTAYDRVISCTFTAVNDVVPGDVSIYKYQVKKLCKSLEKFRSATPLTWDPAPSPNEHVKLSLRKGFSSPRRDRIRERLEFVAKVEKLQCSSSGPLQKEGKTFSPETRMFVHVAINNHVPTRNVPNLLGKFARDLALRWTLCATTQEGVHINSVHITSKNGCNVIVVNQLEGGTAEDYTLSLSHKL</sequence>
<proteinExistence type="predicted"/>
<keyword evidence="2" id="KW-1185">Reference proteome</keyword>
<accession>A0AAD9MN17</accession>
<dbReference type="EMBL" id="JAODUP010001742">
    <property type="protein sequence ID" value="KAK2139510.1"/>
    <property type="molecule type" value="Genomic_DNA"/>
</dbReference>
<protein>
    <submittedName>
        <fullName evidence="1">Uncharacterized protein</fullName>
    </submittedName>
</protein>
<reference evidence="1" key="1">
    <citation type="journal article" date="2023" name="Mol. Biol. Evol.">
        <title>Third-Generation Sequencing Reveals the Adaptive Role of the Epigenome in Three Deep-Sea Polychaetes.</title>
        <authorList>
            <person name="Perez M."/>
            <person name="Aroh O."/>
            <person name="Sun Y."/>
            <person name="Lan Y."/>
            <person name="Juniper S.K."/>
            <person name="Young C.R."/>
            <person name="Angers B."/>
            <person name="Qian P.Y."/>
        </authorList>
    </citation>
    <scope>NUCLEOTIDE SEQUENCE</scope>
    <source>
        <strain evidence="1">P08H-3</strain>
    </source>
</reference>
<dbReference type="Proteomes" id="UP001208570">
    <property type="component" value="Unassembled WGS sequence"/>
</dbReference>
<dbReference type="AlphaFoldDB" id="A0AAD9MN17"/>
<comment type="caution">
    <text evidence="1">The sequence shown here is derived from an EMBL/GenBank/DDBJ whole genome shotgun (WGS) entry which is preliminary data.</text>
</comment>